<keyword evidence="2" id="KW-1185">Reference proteome</keyword>
<dbReference type="EMBL" id="CP068393">
    <property type="protein sequence ID" value="QUC66120.1"/>
    <property type="molecule type" value="Genomic_DNA"/>
</dbReference>
<organism evidence="1 2">
    <name type="scientific">Aristaeella hokkaidonensis</name>
    <dbReference type="NCBI Taxonomy" id="3046382"/>
    <lineage>
        <taxon>Bacteria</taxon>
        <taxon>Bacillati</taxon>
        <taxon>Bacillota</taxon>
        <taxon>Clostridia</taxon>
        <taxon>Eubacteriales</taxon>
        <taxon>Aristaeellaceae</taxon>
        <taxon>Aristaeella</taxon>
    </lineage>
</organism>
<evidence type="ECO:0000313" key="1">
    <source>
        <dbReference type="EMBL" id="QUC66120.1"/>
    </source>
</evidence>
<reference evidence="1" key="1">
    <citation type="submission" date="2021-01" db="EMBL/GenBank/DDBJ databases">
        <title>Complete genome sequence of Clostridiales bacterium R-7.</title>
        <authorList>
            <person name="Mahoney-Kurpe S.C."/>
            <person name="Palevich N."/>
            <person name="Koike S."/>
            <person name="Moon C.D."/>
            <person name="Attwood G.T."/>
        </authorList>
    </citation>
    <scope>NUCLEOTIDE SEQUENCE</scope>
    <source>
        <strain evidence="1">R-7</strain>
    </source>
</reference>
<accession>A0AC61N1R3</accession>
<sequence length="614" mass="71085">MSWFALKHAKTIVYIPTDEYNHYVKQFMEKQHWTTDDKISSYIVGTRQNKEKNKNDEQIIYDLEKAWRQDRVQFQKDYSFDYRESDIKNHIYELIKSFCEINPPFRVMVSSNKGLIEPLFDAYDLINGNRFFIRERYEYEGKKPTDRYYEINVDDIQSIKGCLTSFSIEFKSGKTYVLKTNYDGKCVQASITIKTTTVQKHEGKKPNLSVHCEPIQPLVQNAEKTLNKESYGSVQSVEGIKNKFDNLIKRMHEIETDYEKYAEVENPFVDFGNYGDKWAALAKEARSQLIAIKMYINSDNQQSKSNEPLGFESVYKLRDIRNALVLFTDYTDSMRMLMLHLDQKAHGKTYSIDDYLKELESTIAKRKRAVSAYNNIDYVLPNKPIKKTIAKSNTTGLSDEPLEYFVRNDEKSIHQDNKANTSVGSTKAASKDNSLRRFLLIAVLIVVLFNAIAFISGKKTYTGTSQKIYATSYEGYDYLLIFNSSSTMSVCQYREDPKTVSGFYGKRTYYNYDAICYNRIGPISICPQLSLFFWNNIIIGQNDTAAKIHFTAFRNDFLECKSDAVSGSFNEVIIDHGYGIDLGKLHFTEITDYAEKKYAVSVWNAFNEYAEKVS</sequence>
<evidence type="ECO:0000313" key="2">
    <source>
        <dbReference type="Proteomes" id="UP000682782"/>
    </source>
</evidence>
<dbReference type="Proteomes" id="UP000682782">
    <property type="component" value="Chromosome"/>
</dbReference>
<name>A0AC61N1R3_9FIRM</name>
<protein>
    <submittedName>
        <fullName evidence="1">Uncharacterized protein</fullName>
    </submittedName>
</protein>
<proteinExistence type="predicted"/>
<gene>
    <name evidence="1" type="ORF">JYE49_09585</name>
</gene>